<sequence>MKDLQLLATTEQSEENSASPGTGSWTRRPHRTNSVPRPSVLLFTQRPPERLIYKLTRSHLTQRARLAAEVHRDELGPECDHFLFHLETLMVDVSYGDDHGRKLLFVFFVQVGNFT</sequence>
<feature type="compositionally biased region" description="Polar residues" evidence="1">
    <location>
        <begin position="7"/>
        <end position="25"/>
    </location>
</feature>
<dbReference type="Proteomes" id="UP001153269">
    <property type="component" value="Unassembled WGS sequence"/>
</dbReference>
<protein>
    <submittedName>
        <fullName evidence="2">Uncharacterized protein</fullName>
    </submittedName>
</protein>
<name>A0A9N7Z6P6_PLEPL</name>
<feature type="region of interest" description="Disordered" evidence="1">
    <location>
        <begin position="1"/>
        <end position="38"/>
    </location>
</feature>
<comment type="caution">
    <text evidence="2">The sequence shown here is derived from an EMBL/GenBank/DDBJ whole genome shotgun (WGS) entry which is preliminary data.</text>
</comment>
<gene>
    <name evidence="2" type="ORF">PLEPLA_LOCUS41007</name>
</gene>
<keyword evidence="3" id="KW-1185">Reference proteome</keyword>
<evidence type="ECO:0000313" key="3">
    <source>
        <dbReference type="Proteomes" id="UP001153269"/>
    </source>
</evidence>
<reference evidence="2" key="1">
    <citation type="submission" date="2020-03" db="EMBL/GenBank/DDBJ databases">
        <authorList>
            <person name="Weist P."/>
        </authorList>
    </citation>
    <scope>NUCLEOTIDE SEQUENCE</scope>
</reference>
<proteinExistence type="predicted"/>
<dbReference type="AlphaFoldDB" id="A0A9N7Z6P6"/>
<organism evidence="2 3">
    <name type="scientific">Pleuronectes platessa</name>
    <name type="common">European plaice</name>
    <dbReference type="NCBI Taxonomy" id="8262"/>
    <lineage>
        <taxon>Eukaryota</taxon>
        <taxon>Metazoa</taxon>
        <taxon>Chordata</taxon>
        <taxon>Craniata</taxon>
        <taxon>Vertebrata</taxon>
        <taxon>Euteleostomi</taxon>
        <taxon>Actinopterygii</taxon>
        <taxon>Neopterygii</taxon>
        <taxon>Teleostei</taxon>
        <taxon>Neoteleostei</taxon>
        <taxon>Acanthomorphata</taxon>
        <taxon>Carangaria</taxon>
        <taxon>Pleuronectiformes</taxon>
        <taxon>Pleuronectoidei</taxon>
        <taxon>Pleuronectidae</taxon>
        <taxon>Pleuronectes</taxon>
    </lineage>
</organism>
<accession>A0A9N7Z6P6</accession>
<evidence type="ECO:0000313" key="2">
    <source>
        <dbReference type="EMBL" id="CAB1453255.1"/>
    </source>
</evidence>
<evidence type="ECO:0000256" key="1">
    <source>
        <dbReference type="SAM" id="MobiDB-lite"/>
    </source>
</evidence>
<dbReference type="EMBL" id="CADEAL010004162">
    <property type="protein sequence ID" value="CAB1453255.1"/>
    <property type="molecule type" value="Genomic_DNA"/>
</dbReference>